<dbReference type="GO" id="GO:0005524">
    <property type="term" value="F:ATP binding"/>
    <property type="evidence" value="ECO:0007669"/>
    <property type="project" value="UniProtKB-KW"/>
</dbReference>
<gene>
    <name evidence="5" type="ORF">GWI72_15965</name>
</gene>
<evidence type="ECO:0000313" key="5">
    <source>
        <dbReference type="EMBL" id="NBN79773.1"/>
    </source>
</evidence>
<dbReference type="EMBL" id="JAABLQ010000002">
    <property type="protein sequence ID" value="NBN79773.1"/>
    <property type="molecule type" value="Genomic_DNA"/>
</dbReference>
<evidence type="ECO:0000256" key="2">
    <source>
        <dbReference type="ARBA" id="ARBA00022741"/>
    </source>
</evidence>
<dbReference type="InterPro" id="IPR002698">
    <property type="entry name" value="FTHF_cligase"/>
</dbReference>
<keyword evidence="2 4" id="KW-0547">Nucleotide-binding</keyword>
<keyword evidence="5" id="KW-0436">Ligase</keyword>
<evidence type="ECO:0000313" key="6">
    <source>
        <dbReference type="Proteomes" id="UP000586722"/>
    </source>
</evidence>
<sequence length="248" mass="26481">MDTSRPGGHCSGGRCCSGGHGIVRPRVRAGGIAGDPVSDIPNPDLGTDAGAEADADIGARKAAVRKQALARRAALPLPERIEASLMLAEAAGLLGLPGGATVAGFWPIRDEIDPRPLLFRLGELGHPLCLPVVVGPRLVFRRLTRETQLVRAGFGTVVPDDRAPELTPDVLLMPLSAYDDRGWRLGYGRGYYDTAIADLMAVGHPVRRIGLAFSVQQVDHVPTEPHDQPLEAILTEQGLTWFNKREGA</sequence>
<dbReference type="Gene3D" id="3.40.50.10420">
    <property type="entry name" value="NagB/RpiA/CoA transferase-like"/>
    <property type="match status" value="1"/>
</dbReference>
<dbReference type="Proteomes" id="UP000586722">
    <property type="component" value="Unassembled WGS sequence"/>
</dbReference>
<comment type="catalytic activity">
    <reaction evidence="4">
        <text>(6S)-5-formyl-5,6,7,8-tetrahydrofolate + ATP = (6R)-5,10-methenyltetrahydrofolate + ADP + phosphate</text>
        <dbReference type="Rhea" id="RHEA:10488"/>
        <dbReference type="ChEBI" id="CHEBI:30616"/>
        <dbReference type="ChEBI" id="CHEBI:43474"/>
        <dbReference type="ChEBI" id="CHEBI:57455"/>
        <dbReference type="ChEBI" id="CHEBI:57457"/>
        <dbReference type="ChEBI" id="CHEBI:456216"/>
        <dbReference type="EC" id="6.3.3.2"/>
    </reaction>
</comment>
<dbReference type="InterPro" id="IPR037171">
    <property type="entry name" value="NagB/RpiA_transferase-like"/>
</dbReference>
<dbReference type="GO" id="GO:0035999">
    <property type="term" value="P:tetrahydrofolate interconversion"/>
    <property type="evidence" value="ECO:0007669"/>
    <property type="project" value="TreeGrafter"/>
</dbReference>
<dbReference type="EC" id="6.3.3.2" evidence="4"/>
<dbReference type="AlphaFoldDB" id="A0A7X5F4T3"/>
<accession>A0A7X5F4T3</accession>
<keyword evidence="4" id="KW-0479">Metal-binding</keyword>
<name>A0A7X5F4T3_9HYPH</name>
<reference evidence="6" key="1">
    <citation type="submission" date="2020-01" db="EMBL/GenBank/DDBJ databases">
        <authorList>
            <person name="Fang Y."/>
            <person name="Sun R."/>
            <person name="Nie L."/>
            <person name="He J."/>
            <person name="Hao L."/>
            <person name="Wang L."/>
            <person name="Su S."/>
            <person name="Lv E."/>
            <person name="Zhang Z."/>
            <person name="Xie R."/>
            <person name="Liu H."/>
        </authorList>
    </citation>
    <scope>NUCLEOTIDE SEQUENCE [LARGE SCALE GENOMIC DNA]</scope>
    <source>
        <strain evidence="6">XCT-53</strain>
    </source>
</reference>
<evidence type="ECO:0000256" key="1">
    <source>
        <dbReference type="ARBA" id="ARBA00010638"/>
    </source>
</evidence>
<dbReference type="InterPro" id="IPR024185">
    <property type="entry name" value="FTHF_cligase-like_sf"/>
</dbReference>
<dbReference type="GO" id="GO:0009396">
    <property type="term" value="P:folic acid-containing compound biosynthetic process"/>
    <property type="evidence" value="ECO:0007669"/>
    <property type="project" value="TreeGrafter"/>
</dbReference>
<keyword evidence="4" id="KW-0460">Magnesium</keyword>
<evidence type="ECO:0000256" key="3">
    <source>
        <dbReference type="ARBA" id="ARBA00022840"/>
    </source>
</evidence>
<protein>
    <recommendedName>
        <fullName evidence="4">5-formyltetrahydrofolate cyclo-ligase</fullName>
        <ecNumber evidence="4">6.3.3.2</ecNumber>
    </recommendedName>
</protein>
<organism evidence="5 6">
    <name type="scientific">Pannonibacter tanglangensis</name>
    <dbReference type="NCBI Taxonomy" id="2750084"/>
    <lineage>
        <taxon>Bacteria</taxon>
        <taxon>Pseudomonadati</taxon>
        <taxon>Pseudomonadota</taxon>
        <taxon>Alphaproteobacteria</taxon>
        <taxon>Hyphomicrobiales</taxon>
        <taxon>Stappiaceae</taxon>
        <taxon>Pannonibacter</taxon>
    </lineage>
</organism>
<comment type="caution">
    <text evidence="5">The sequence shown here is derived from an EMBL/GenBank/DDBJ whole genome shotgun (WGS) entry which is preliminary data.</text>
</comment>
<comment type="cofactor">
    <cofactor evidence="4">
        <name>Mg(2+)</name>
        <dbReference type="ChEBI" id="CHEBI:18420"/>
    </cofactor>
</comment>
<keyword evidence="6" id="KW-1185">Reference proteome</keyword>
<dbReference type="PANTHER" id="PTHR23407:SF1">
    <property type="entry name" value="5-FORMYLTETRAHYDROFOLATE CYCLO-LIGASE"/>
    <property type="match status" value="1"/>
</dbReference>
<keyword evidence="3 4" id="KW-0067">ATP-binding</keyword>
<dbReference type="PANTHER" id="PTHR23407">
    <property type="entry name" value="ATPASE INHIBITOR/5-FORMYLTETRAHYDROFOLATE CYCLO-LIGASE"/>
    <property type="match status" value="1"/>
</dbReference>
<evidence type="ECO:0000256" key="4">
    <source>
        <dbReference type="RuleBase" id="RU361279"/>
    </source>
</evidence>
<dbReference type="GO" id="GO:0030272">
    <property type="term" value="F:5-formyltetrahydrofolate cyclo-ligase activity"/>
    <property type="evidence" value="ECO:0007669"/>
    <property type="project" value="UniProtKB-EC"/>
</dbReference>
<proteinExistence type="inferred from homology"/>
<dbReference type="SUPFAM" id="SSF100950">
    <property type="entry name" value="NagB/RpiA/CoA transferase-like"/>
    <property type="match status" value="1"/>
</dbReference>
<dbReference type="GO" id="GO:0046872">
    <property type="term" value="F:metal ion binding"/>
    <property type="evidence" value="ECO:0007669"/>
    <property type="project" value="UniProtKB-KW"/>
</dbReference>
<comment type="similarity">
    <text evidence="1 4">Belongs to the 5-formyltetrahydrofolate cyclo-ligase family.</text>
</comment>
<dbReference type="NCBIfam" id="TIGR02727">
    <property type="entry name" value="MTHFS_bact"/>
    <property type="match status" value="1"/>
</dbReference>
<dbReference type="Pfam" id="PF01812">
    <property type="entry name" value="5-FTHF_cyc-lig"/>
    <property type="match status" value="1"/>
</dbReference>